<comment type="caution">
    <text evidence="1">The sequence shown here is derived from an EMBL/GenBank/DDBJ whole genome shotgun (WGS) entry which is preliminary data.</text>
</comment>
<organism evidence="1 2">
    <name type="scientific">Mycena albidolilacea</name>
    <dbReference type="NCBI Taxonomy" id="1033008"/>
    <lineage>
        <taxon>Eukaryota</taxon>
        <taxon>Fungi</taxon>
        <taxon>Dikarya</taxon>
        <taxon>Basidiomycota</taxon>
        <taxon>Agaricomycotina</taxon>
        <taxon>Agaricomycetes</taxon>
        <taxon>Agaricomycetidae</taxon>
        <taxon>Agaricales</taxon>
        <taxon>Marasmiineae</taxon>
        <taxon>Mycenaceae</taxon>
        <taxon>Mycena</taxon>
    </lineage>
</organism>
<evidence type="ECO:0000313" key="2">
    <source>
        <dbReference type="Proteomes" id="UP001218218"/>
    </source>
</evidence>
<dbReference type="AlphaFoldDB" id="A0AAD7A2V6"/>
<dbReference type="Proteomes" id="UP001218218">
    <property type="component" value="Unassembled WGS sequence"/>
</dbReference>
<keyword evidence="2" id="KW-1185">Reference proteome</keyword>
<reference evidence="1" key="1">
    <citation type="submission" date="2023-03" db="EMBL/GenBank/DDBJ databases">
        <title>Massive genome expansion in bonnet fungi (Mycena s.s.) driven by repeated elements and novel gene families across ecological guilds.</title>
        <authorList>
            <consortium name="Lawrence Berkeley National Laboratory"/>
            <person name="Harder C.B."/>
            <person name="Miyauchi S."/>
            <person name="Viragh M."/>
            <person name="Kuo A."/>
            <person name="Thoen E."/>
            <person name="Andreopoulos B."/>
            <person name="Lu D."/>
            <person name="Skrede I."/>
            <person name="Drula E."/>
            <person name="Henrissat B."/>
            <person name="Morin E."/>
            <person name="Kohler A."/>
            <person name="Barry K."/>
            <person name="LaButti K."/>
            <person name="Morin E."/>
            <person name="Salamov A."/>
            <person name="Lipzen A."/>
            <person name="Mereny Z."/>
            <person name="Hegedus B."/>
            <person name="Baldrian P."/>
            <person name="Stursova M."/>
            <person name="Weitz H."/>
            <person name="Taylor A."/>
            <person name="Grigoriev I.V."/>
            <person name="Nagy L.G."/>
            <person name="Martin F."/>
            <person name="Kauserud H."/>
        </authorList>
    </citation>
    <scope>NUCLEOTIDE SEQUENCE</scope>
    <source>
        <strain evidence="1">CBHHK002</strain>
    </source>
</reference>
<accession>A0AAD7A2V6</accession>
<evidence type="ECO:0000313" key="1">
    <source>
        <dbReference type="EMBL" id="KAJ7348429.1"/>
    </source>
</evidence>
<proteinExistence type="predicted"/>
<gene>
    <name evidence="1" type="ORF">DFH08DRAFT_1000256</name>
</gene>
<sequence length="145" mass="16123">MRTIDGITYGTYQEVARAIGLFDNRDEGIMAFEELVNFGAPSSQLQWIFAVLAVEGSPALLIWETHEDTLSANIRDQVLRVTTHPPPELVRNEVLLALQGLLQGLGKTLLDVGLLEPAECQQEVDAERLHWGGYPTNLKDRVTPE</sequence>
<protein>
    <submittedName>
        <fullName evidence="1">Uncharacterized protein</fullName>
    </submittedName>
</protein>
<name>A0AAD7A2V6_9AGAR</name>
<dbReference type="EMBL" id="JARIHO010000017">
    <property type="protein sequence ID" value="KAJ7348429.1"/>
    <property type="molecule type" value="Genomic_DNA"/>
</dbReference>